<keyword evidence="10" id="KW-1185">Reference proteome</keyword>
<dbReference type="GO" id="GO:0001708">
    <property type="term" value="P:cell fate specification"/>
    <property type="evidence" value="ECO:0007669"/>
    <property type="project" value="TreeGrafter"/>
</dbReference>
<evidence type="ECO:0000256" key="6">
    <source>
        <dbReference type="PROSITE-ProRule" id="PRU00201"/>
    </source>
</evidence>
<dbReference type="InterPro" id="IPR001699">
    <property type="entry name" value="TF_T-box"/>
</dbReference>
<evidence type="ECO:0000256" key="1">
    <source>
        <dbReference type="ARBA" id="ARBA00004123"/>
    </source>
</evidence>
<keyword evidence="4" id="KW-0804">Transcription</keyword>
<reference evidence="10" key="1">
    <citation type="submission" date="2017-10" db="EMBL/GenBank/DDBJ databases">
        <title>A new Pekin duck reference genome.</title>
        <authorList>
            <person name="Hou Z.-C."/>
            <person name="Zhou Z.-K."/>
            <person name="Zhu F."/>
            <person name="Hou S.-S."/>
        </authorList>
    </citation>
    <scope>NUCLEOTIDE SEQUENCE [LARGE SCALE GENOMIC DNA]</scope>
</reference>
<keyword evidence="3 6" id="KW-0238">DNA-binding</keyword>
<evidence type="ECO:0000256" key="4">
    <source>
        <dbReference type="ARBA" id="ARBA00023163"/>
    </source>
</evidence>
<dbReference type="PRINTS" id="PR00937">
    <property type="entry name" value="TBOX"/>
</dbReference>
<dbReference type="SUPFAM" id="SSF49417">
    <property type="entry name" value="p53-like transcription factors"/>
    <property type="match status" value="1"/>
</dbReference>
<sequence>AEGPKATAGPSSITTASKREGSVGGGGPCSHRPRGPAAAPAPSSPPPRAAQESERPSPPNPAAFLATPGEGPPSGTVPGWACEGPGAGGKNRRVCHAAARLEMGSLWEEFNRLGTEMIVTKAGEAVGAGPVAPPRPRRYAFHSSSWLVAGRADPAAPGRVHFHPDSPAKGAQWMRQIVSFDKLKLTNNLLDDNGHIILNSMHRYQPRFHVVLVDPRRDSERFAHENFKSFSFPETQFMAVTAYQNHRITQLKIASNPFAKGFRDGEPEPPPTPPLSCRCGGTLSPPRAAAQQKGRGAGGRAAPPLLPRGRGALAAVAPPG</sequence>
<reference evidence="9" key="3">
    <citation type="submission" date="2025-09" db="UniProtKB">
        <authorList>
            <consortium name="Ensembl"/>
        </authorList>
    </citation>
    <scope>IDENTIFICATION</scope>
</reference>
<evidence type="ECO:0000256" key="5">
    <source>
        <dbReference type="ARBA" id="ARBA00023242"/>
    </source>
</evidence>
<dbReference type="Proteomes" id="UP000016666">
    <property type="component" value="Unassembled WGS sequence"/>
</dbReference>
<evidence type="ECO:0000313" key="10">
    <source>
        <dbReference type="Proteomes" id="UP000016666"/>
    </source>
</evidence>
<dbReference type="InterPro" id="IPR046360">
    <property type="entry name" value="T-box_DNA-bd"/>
</dbReference>
<evidence type="ECO:0000256" key="7">
    <source>
        <dbReference type="SAM" id="MobiDB-lite"/>
    </source>
</evidence>
<feature type="region of interest" description="Disordered" evidence="7">
    <location>
        <begin position="259"/>
        <end position="320"/>
    </location>
</feature>
<evidence type="ECO:0000256" key="2">
    <source>
        <dbReference type="ARBA" id="ARBA00023015"/>
    </source>
</evidence>
<dbReference type="OMA" id="PRRYAFH"/>
<dbReference type="SMART" id="SM00425">
    <property type="entry name" value="TBOX"/>
    <property type="match status" value="1"/>
</dbReference>
<dbReference type="STRING" id="8840.ENSAPLP00000017199"/>
<dbReference type="GO" id="GO:0000978">
    <property type="term" value="F:RNA polymerase II cis-regulatory region sequence-specific DNA binding"/>
    <property type="evidence" value="ECO:0007669"/>
    <property type="project" value="InterPro"/>
</dbReference>
<reference evidence="9" key="2">
    <citation type="submission" date="2025-08" db="UniProtKB">
        <authorList>
            <consortium name="Ensembl"/>
        </authorList>
    </citation>
    <scope>IDENTIFICATION</scope>
</reference>
<dbReference type="Gene3D" id="2.60.40.820">
    <property type="entry name" value="Transcription factor, T-box"/>
    <property type="match status" value="1"/>
</dbReference>
<comment type="caution">
    <text evidence="6">Lacks conserved residue(s) required for the propagation of feature annotation.</text>
</comment>
<evidence type="ECO:0000313" key="9">
    <source>
        <dbReference type="Ensembl" id="ENSAPLP00000017199.1"/>
    </source>
</evidence>
<dbReference type="PANTHER" id="PTHR11267">
    <property type="entry name" value="T-BOX PROTEIN-RELATED"/>
    <property type="match status" value="1"/>
</dbReference>
<comment type="subcellular location">
    <subcellularLocation>
        <location evidence="1 6">Nucleus</location>
    </subcellularLocation>
</comment>
<proteinExistence type="predicted"/>
<dbReference type="PROSITE" id="PS01264">
    <property type="entry name" value="TBOX_2"/>
    <property type="match status" value="1"/>
</dbReference>
<keyword evidence="5 6" id="KW-0539">Nucleus</keyword>
<dbReference type="GeneTree" id="ENSGT00940000155566"/>
<dbReference type="Ensembl" id="ENSAPLT00000047590.1">
    <property type="protein sequence ID" value="ENSAPLP00000017199.1"/>
    <property type="gene ID" value="ENSAPLG00000026250.1"/>
</dbReference>
<keyword evidence="2" id="KW-0805">Transcription regulation</keyword>
<accession>A0A493SUA1</accession>
<evidence type="ECO:0000256" key="3">
    <source>
        <dbReference type="ARBA" id="ARBA00023125"/>
    </source>
</evidence>
<dbReference type="AlphaFoldDB" id="A0A493SUA1"/>
<dbReference type="InterPro" id="IPR018186">
    <property type="entry name" value="TF_T-box_CS"/>
</dbReference>
<organism evidence="9 10">
    <name type="scientific">Anas platyrhynchos platyrhynchos</name>
    <name type="common">Northern mallard</name>
    <dbReference type="NCBI Taxonomy" id="8840"/>
    <lineage>
        <taxon>Eukaryota</taxon>
        <taxon>Metazoa</taxon>
        <taxon>Chordata</taxon>
        <taxon>Craniata</taxon>
        <taxon>Vertebrata</taxon>
        <taxon>Euteleostomi</taxon>
        <taxon>Archelosauria</taxon>
        <taxon>Archosauria</taxon>
        <taxon>Dinosauria</taxon>
        <taxon>Saurischia</taxon>
        <taxon>Theropoda</taxon>
        <taxon>Coelurosauria</taxon>
        <taxon>Aves</taxon>
        <taxon>Neognathae</taxon>
        <taxon>Galloanserae</taxon>
        <taxon>Anseriformes</taxon>
        <taxon>Anatidae</taxon>
        <taxon>Anatinae</taxon>
        <taxon>Anas</taxon>
    </lineage>
</organism>
<name>A0A493SUA1_ANAPP</name>
<feature type="region of interest" description="Disordered" evidence="7">
    <location>
        <begin position="1"/>
        <end position="91"/>
    </location>
</feature>
<feature type="domain" description="T-box" evidence="8">
    <location>
        <begin position="101"/>
        <end position="264"/>
    </location>
</feature>
<dbReference type="InterPro" id="IPR008967">
    <property type="entry name" value="p53-like_TF_DNA-bd_sf"/>
</dbReference>
<dbReference type="GO" id="GO:0005634">
    <property type="term" value="C:nucleus"/>
    <property type="evidence" value="ECO:0007669"/>
    <property type="project" value="UniProtKB-SubCell"/>
</dbReference>
<dbReference type="Pfam" id="PF00907">
    <property type="entry name" value="T-box"/>
    <property type="match status" value="1"/>
</dbReference>
<dbReference type="GO" id="GO:0000785">
    <property type="term" value="C:chromatin"/>
    <property type="evidence" value="ECO:0007669"/>
    <property type="project" value="TreeGrafter"/>
</dbReference>
<dbReference type="PANTHER" id="PTHR11267:SF102">
    <property type="entry name" value="T-BOX TRANSCRIPTION FACTOR TBX10"/>
    <property type="match status" value="1"/>
</dbReference>
<dbReference type="GO" id="GO:0000981">
    <property type="term" value="F:DNA-binding transcription factor activity, RNA polymerase II-specific"/>
    <property type="evidence" value="ECO:0007669"/>
    <property type="project" value="TreeGrafter"/>
</dbReference>
<dbReference type="GO" id="GO:0045893">
    <property type="term" value="P:positive regulation of DNA-templated transcription"/>
    <property type="evidence" value="ECO:0007669"/>
    <property type="project" value="InterPro"/>
</dbReference>
<dbReference type="InterPro" id="IPR036960">
    <property type="entry name" value="T-box_sf"/>
</dbReference>
<protein>
    <recommendedName>
        <fullName evidence="8">T-box domain-containing protein</fullName>
    </recommendedName>
</protein>
<feature type="compositionally biased region" description="Low complexity" evidence="7">
    <location>
        <begin position="286"/>
        <end position="320"/>
    </location>
</feature>
<evidence type="ECO:0000259" key="8">
    <source>
        <dbReference type="PROSITE" id="PS50252"/>
    </source>
</evidence>
<dbReference type="PROSITE" id="PS50252">
    <property type="entry name" value="TBOX_3"/>
    <property type="match status" value="1"/>
</dbReference>